<organism evidence="6 7">
    <name type="scientific">Comamonas nitrativorans</name>
    <dbReference type="NCBI Taxonomy" id="108437"/>
    <lineage>
        <taxon>Bacteria</taxon>
        <taxon>Pseudomonadati</taxon>
        <taxon>Pseudomonadota</taxon>
        <taxon>Betaproteobacteria</taxon>
        <taxon>Burkholderiales</taxon>
        <taxon>Comamonadaceae</taxon>
        <taxon>Comamonas</taxon>
    </lineage>
</organism>
<dbReference type="PIRSF" id="PIRSF018296">
    <property type="entry name" value="Format_dh_formtn"/>
    <property type="match status" value="1"/>
</dbReference>
<dbReference type="Gene3D" id="3.90.1670.10">
    <property type="entry name" value="FdhE-like domain"/>
    <property type="match status" value="1"/>
</dbReference>
<dbReference type="InterPro" id="IPR056797">
    <property type="entry name" value="FdhE_central"/>
</dbReference>
<dbReference type="Pfam" id="PF04216">
    <property type="entry name" value="FdhE_N"/>
    <property type="match status" value="1"/>
</dbReference>
<evidence type="ECO:0000313" key="6">
    <source>
        <dbReference type="EMBL" id="MFC4623055.1"/>
    </source>
</evidence>
<comment type="similarity">
    <text evidence="2">Belongs to the FdhE family.</text>
</comment>
<sequence length="332" mass="35992">MSRRILQPGEIEALDNTTFPRVLPPQIGSLFVERAARLRQLAAGNPIADYLEFAAHIVSAQHAAAKALPAPEVDRSAMERAQAHGMPLFPAAEQLETGLLDWQPVLEHILDTLGSHTSGLPAALQPLLTELRQLPGEERDTIARQLLNKDLAARYIGMAPFVMAALQVRLTQRAATLREADMPQMQPATVCPVCASEPVASTIRIGGQASGHRYLHCGGCGTDWHMVRVKCSHCESTKGVHYQIIEGVKDVVTAETCDECGTYRKIVNQEKDPLAEPLADDLASLMLDLLMSETPFQRASANPLLYVAVAVAEEQDATAGTDDGLIDPFPSH</sequence>
<dbReference type="InterPro" id="IPR006452">
    <property type="entry name" value="Formate_DH_accessory"/>
</dbReference>
<keyword evidence="1 2" id="KW-0963">Cytoplasm</keyword>
<comment type="subcellular location">
    <subcellularLocation>
        <location evidence="2">Cytoplasm</location>
    </subcellularLocation>
</comment>
<dbReference type="RefSeq" id="WP_377726900.1">
    <property type="nucleotide sequence ID" value="NZ_JBHSEW010000011.1"/>
</dbReference>
<protein>
    <recommendedName>
        <fullName evidence="2">Protein FdhE homolog</fullName>
    </recommendedName>
</protein>
<evidence type="ECO:0000259" key="5">
    <source>
        <dbReference type="Pfam" id="PF24860"/>
    </source>
</evidence>
<feature type="domain" description="FdhE C-terminal" evidence="5">
    <location>
        <begin position="229"/>
        <end position="305"/>
    </location>
</feature>
<dbReference type="Pfam" id="PF24859">
    <property type="entry name" value="FdhE_central"/>
    <property type="match status" value="1"/>
</dbReference>
<feature type="domain" description="FdhE central" evidence="4">
    <location>
        <begin position="190"/>
        <end position="228"/>
    </location>
</feature>
<reference evidence="7" key="1">
    <citation type="journal article" date="2019" name="Int. J. Syst. Evol. Microbiol.">
        <title>The Global Catalogue of Microorganisms (GCM) 10K type strain sequencing project: providing services to taxonomists for standard genome sequencing and annotation.</title>
        <authorList>
            <consortium name="The Broad Institute Genomics Platform"/>
            <consortium name="The Broad Institute Genome Sequencing Center for Infectious Disease"/>
            <person name="Wu L."/>
            <person name="Ma J."/>
        </authorList>
    </citation>
    <scope>NUCLEOTIDE SEQUENCE [LARGE SCALE GENOMIC DNA]</scope>
    <source>
        <strain evidence="7">JCM 11650</strain>
    </source>
</reference>
<dbReference type="CDD" id="cd16341">
    <property type="entry name" value="FdhE"/>
    <property type="match status" value="1"/>
</dbReference>
<keyword evidence="7" id="KW-1185">Reference proteome</keyword>
<dbReference type="PANTHER" id="PTHR37689:SF1">
    <property type="entry name" value="PROTEIN FDHE"/>
    <property type="match status" value="1"/>
</dbReference>
<dbReference type="InterPro" id="IPR056774">
    <property type="entry name" value="FdhE_N"/>
</dbReference>
<evidence type="ECO:0000259" key="3">
    <source>
        <dbReference type="Pfam" id="PF04216"/>
    </source>
</evidence>
<evidence type="ECO:0000259" key="4">
    <source>
        <dbReference type="Pfam" id="PF24859"/>
    </source>
</evidence>
<evidence type="ECO:0000256" key="2">
    <source>
        <dbReference type="HAMAP-Rule" id="MF_00611"/>
    </source>
</evidence>
<dbReference type="InterPro" id="IPR024064">
    <property type="entry name" value="FdhE-like_sf"/>
</dbReference>
<dbReference type="HAMAP" id="MF_00611">
    <property type="entry name" value="FdeH"/>
    <property type="match status" value="1"/>
</dbReference>
<dbReference type="NCBIfam" id="TIGR01562">
    <property type="entry name" value="FdhE"/>
    <property type="match status" value="1"/>
</dbReference>
<proteinExistence type="inferred from homology"/>
<evidence type="ECO:0000256" key="1">
    <source>
        <dbReference type="ARBA" id="ARBA00022490"/>
    </source>
</evidence>
<name>A0ABV9H0N0_9BURK</name>
<feature type="domain" description="FdhE N-terminal" evidence="3">
    <location>
        <begin position="19"/>
        <end position="182"/>
    </location>
</feature>
<dbReference type="Pfam" id="PF24860">
    <property type="entry name" value="FdhE_C"/>
    <property type="match status" value="1"/>
</dbReference>
<dbReference type="PANTHER" id="PTHR37689">
    <property type="entry name" value="PROTEIN FDHE"/>
    <property type="match status" value="1"/>
</dbReference>
<gene>
    <name evidence="2 6" type="primary">fdhE</name>
    <name evidence="6" type="ORF">ACFO3A_12625</name>
</gene>
<dbReference type="Proteomes" id="UP001595967">
    <property type="component" value="Unassembled WGS sequence"/>
</dbReference>
<accession>A0ABV9H0N0</accession>
<dbReference type="InterPro" id="IPR056796">
    <property type="entry name" value="FdhE_C"/>
</dbReference>
<dbReference type="SUPFAM" id="SSF144020">
    <property type="entry name" value="FdhE-like"/>
    <property type="match status" value="1"/>
</dbReference>
<evidence type="ECO:0000313" key="7">
    <source>
        <dbReference type="Proteomes" id="UP001595967"/>
    </source>
</evidence>
<dbReference type="EMBL" id="JBHSEW010000011">
    <property type="protein sequence ID" value="MFC4623055.1"/>
    <property type="molecule type" value="Genomic_DNA"/>
</dbReference>
<comment type="caution">
    <text evidence="6">The sequence shown here is derived from an EMBL/GenBank/DDBJ whole genome shotgun (WGS) entry which is preliminary data.</text>
</comment>
<comment type="function">
    <text evidence="2">Necessary for formate dehydrogenase activity.</text>
</comment>